<dbReference type="InterPro" id="IPR036249">
    <property type="entry name" value="Thioredoxin-like_sf"/>
</dbReference>
<evidence type="ECO:0000256" key="7">
    <source>
        <dbReference type="RuleBase" id="RU362029"/>
    </source>
</evidence>
<dbReference type="CDD" id="cd03034">
    <property type="entry name" value="ArsC_ArsC"/>
    <property type="match status" value="1"/>
</dbReference>
<dbReference type="OrthoDB" id="9790554at2"/>
<dbReference type="InterPro" id="IPR006659">
    <property type="entry name" value="Arsenate_reductase"/>
</dbReference>
<dbReference type="InterPro" id="IPR006660">
    <property type="entry name" value="Arsenate_reductase-like"/>
</dbReference>
<dbReference type="GO" id="GO:0046685">
    <property type="term" value="P:response to arsenic-containing substance"/>
    <property type="evidence" value="ECO:0007669"/>
    <property type="project" value="UniProtKB-KW"/>
</dbReference>
<evidence type="ECO:0000256" key="5">
    <source>
        <dbReference type="ARBA" id="ARBA00039879"/>
    </source>
</evidence>
<dbReference type="EC" id="1.20.4.1" evidence="4 7"/>
<dbReference type="PROSITE" id="PS51353">
    <property type="entry name" value="ARSC"/>
    <property type="match status" value="1"/>
</dbReference>
<evidence type="ECO:0000256" key="3">
    <source>
        <dbReference type="ARBA" id="ARBA00023002"/>
    </source>
</evidence>
<evidence type="ECO:0000256" key="1">
    <source>
        <dbReference type="ARBA" id="ARBA00007198"/>
    </source>
</evidence>
<name>A0A3A1P2X1_9SPHN</name>
<dbReference type="AlphaFoldDB" id="A0A3A1P2X1"/>
<dbReference type="PANTHER" id="PTHR30041:SF5">
    <property type="entry name" value="ARSENATE REDUCTASE-RELATED"/>
    <property type="match status" value="1"/>
</dbReference>
<protein>
    <recommendedName>
        <fullName evidence="5 7">Arsenate reductase</fullName>
        <ecNumber evidence="4 7">1.20.4.1</ecNumber>
    </recommendedName>
</protein>
<evidence type="ECO:0000256" key="2">
    <source>
        <dbReference type="ARBA" id="ARBA00022849"/>
    </source>
</evidence>
<keyword evidence="2" id="KW-0059">Arsenical resistance</keyword>
<dbReference type="RefSeq" id="WP_103024575.1">
    <property type="nucleotide sequence ID" value="NZ_QXFM01000122.1"/>
</dbReference>
<dbReference type="Proteomes" id="UP000265366">
    <property type="component" value="Unassembled WGS sequence"/>
</dbReference>
<dbReference type="SUPFAM" id="SSF52833">
    <property type="entry name" value="Thioredoxin-like"/>
    <property type="match status" value="1"/>
</dbReference>
<dbReference type="GO" id="GO:0008794">
    <property type="term" value="F:arsenate reductase (glutaredoxin) activity"/>
    <property type="evidence" value="ECO:0007669"/>
    <property type="project" value="UniProtKB-UniRule"/>
</dbReference>
<evidence type="ECO:0000256" key="6">
    <source>
        <dbReference type="PROSITE-ProRule" id="PRU01282"/>
    </source>
</evidence>
<comment type="caution">
    <text evidence="8">The sequence shown here is derived from an EMBL/GenBank/DDBJ whole genome shotgun (WGS) entry which is preliminary data.</text>
</comment>
<dbReference type="PANTHER" id="PTHR30041">
    <property type="entry name" value="ARSENATE REDUCTASE"/>
    <property type="match status" value="1"/>
</dbReference>
<keyword evidence="3 7" id="KW-0560">Oxidoreductase</keyword>
<evidence type="ECO:0000313" key="9">
    <source>
        <dbReference type="Proteomes" id="UP000265366"/>
    </source>
</evidence>
<dbReference type="Pfam" id="PF03960">
    <property type="entry name" value="ArsC"/>
    <property type="match status" value="1"/>
</dbReference>
<accession>A0A3A1P2X1</accession>
<reference evidence="8 9" key="1">
    <citation type="submission" date="2018-08" db="EMBL/GenBank/DDBJ databases">
        <title>Erythrobacter zhengii sp.nov., a bacterium isolated from deep-sea sediment.</title>
        <authorList>
            <person name="Fang C."/>
            <person name="Wu Y.-H."/>
            <person name="Sun C."/>
            <person name="Wang H."/>
            <person name="Cheng H."/>
            <person name="Meng F.-X."/>
            <person name="Wang C.-S."/>
            <person name="Xu X.-W."/>
        </authorList>
    </citation>
    <scope>NUCLEOTIDE SEQUENCE [LARGE SCALE GENOMIC DNA]</scope>
    <source>
        <strain evidence="8 9">CCTCC AB 2015396</strain>
    </source>
</reference>
<dbReference type="Gene3D" id="3.40.30.10">
    <property type="entry name" value="Glutaredoxin"/>
    <property type="match status" value="1"/>
</dbReference>
<keyword evidence="9" id="KW-1185">Reference proteome</keyword>
<organism evidence="8 9">
    <name type="scientific">Aurantiacibacter xanthus</name>
    <dbReference type="NCBI Taxonomy" id="1784712"/>
    <lineage>
        <taxon>Bacteria</taxon>
        <taxon>Pseudomonadati</taxon>
        <taxon>Pseudomonadota</taxon>
        <taxon>Alphaproteobacteria</taxon>
        <taxon>Sphingomonadales</taxon>
        <taxon>Erythrobacteraceae</taxon>
        <taxon>Aurantiacibacter</taxon>
    </lineage>
</organism>
<proteinExistence type="inferred from homology"/>
<comment type="catalytic activity">
    <reaction evidence="7">
        <text>[glutaredoxin]-dithiol + arsenate + glutathione + H(+) = glutathionyl-S-S-[glutaredoxin] + arsenite + H2O</text>
        <dbReference type="Rhea" id="RHEA:22016"/>
        <dbReference type="Rhea" id="RHEA-COMP:10729"/>
        <dbReference type="Rhea" id="RHEA-COMP:17668"/>
        <dbReference type="ChEBI" id="CHEBI:15377"/>
        <dbReference type="ChEBI" id="CHEBI:15378"/>
        <dbReference type="ChEBI" id="CHEBI:29242"/>
        <dbReference type="ChEBI" id="CHEBI:29950"/>
        <dbReference type="ChEBI" id="CHEBI:48597"/>
        <dbReference type="ChEBI" id="CHEBI:57925"/>
        <dbReference type="ChEBI" id="CHEBI:146199"/>
        <dbReference type="EC" id="1.20.4.1"/>
    </reaction>
</comment>
<evidence type="ECO:0000256" key="4">
    <source>
        <dbReference type="ARBA" id="ARBA00038969"/>
    </source>
</evidence>
<gene>
    <name evidence="8" type="primary">arsC</name>
    <name evidence="8" type="ORF">D2V17_16020</name>
</gene>
<sequence length="142" mass="15345">MTTDIVVYHNPDCGTSRNTLAMIRNAGIEPHVVDYVKTPPSRAMLESLMERAGLSPREVLREKGTPFAELGLGDESLGDTALVDAMMEHPILINRPLVVSPLGVRLCRPSEAVLDILPSPQQGAFTKEDGEQVADVAGKRIA</sequence>
<dbReference type="EMBL" id="QXFM01000122">
    <property type="protein sequence ID" value="RIV82123.1"/>
    <property type="molecule type" value="Genomic_DNA"/>
</dbReference>
<dbReference type="NCBIfam" id="TIGR00014">
    <property type="entry name" value="arsC"/>
    <property type="match status" value="1"/>
</dbReference>
<evidence type="ECO:0000313" key="8">
    <source>
        <dbReference type="EMBL" id="RIV82123.1"/>
    </source>
</evidence>
<comment type="similarity">
    <text evidence="1 6 7">Belongs to the ArsC family.</text>
</comment>